<feature type="chain" id="PRO_5038406628" description="R-spondin Fu-CRD domain-containing protein" evidence="11">
    <location>
        <begin position="18"/>
        <end position="230"/>
    </location>
</feature>
<dbReference type="CDD" id="cd00064">
    <property type="entry name" value="FU"/>
    <property type="match status" value="1"/>
</dbReference>
<dbReference type="Proteomes" id="UP001046870">
    <property type="component" value="Chromosome 5"/>
</dbReference>
<dbReference type="OrthoDB" id="10257656at2759"/>
<dbReference type="GO" id="GO:0008201">
    <property type="term" value="F:heparin binding"/>
    <property type="evidence" value="ECO:0007669"/>
    <property type="project" value="UniProtKB-KW"/>
</dbReference>
<dbReference type="EMBL" id="JAFDVH010000005">
    <property type="protein sequence ID" value="KAG7478266.1"/>
    <property type="molecule type" value="Genomic_DNA"/>
</dbReference>
<evidence type="ECO:0000313" key="14">
    <source>
        <dbReference type="Proteomes" id="UP001046870"/>
    </source>
</evidence>
<keyword evidence="3" id="KW-0964">Secreted</keyword>
<keyword evidence="5" id="KW-0358">Heparin-binding</keyword>
<evidence type="ECO:0000256" key="9">
    <source>
        <dbReference type="ARBA" id="ARBA00023180"/>
    </source>
</evidence>
<dbReference type="InterPro" id="IPR051514">
    <property type="entry name" value="R-spondin"/>
</dbReference>
<accession>A0A9D3TFB4</accession>
<dbReference type="PANTHER" id="PTHR46987:SF6">
    <property type="entry name" value="R-SPONDIN-4"/>
    <property type="match status" value="1"/>
</dbReference>
<evidence type="ECO:0000256" key="5">
    <source>
        <dbReference type="ARBA" id="ARBA00022674"/>
    </source>
</evidence>
<keyword evidence="14" id="KW-1185">Reference proteome</keyword>
<dbReference type="GO" id="GO:0005576">
    <property type="term" value="C:extracellular region"/>
    <property type="evidence" value="ECO:0007669"/>
    <property type="project" value="UniProtKB-SubCell"/>
</dbReference>
<evidence type="ECO:0000256" key="6">
    <source>
        <dbReference type="ARBA" id="ARBA00022687"/>
    </source>
</evidence>
<dbReference type="Gene3D" id="2.10.220.10">
    <property type="entry name" value="Hormone Receptor, Insulin-like Growth Factor Receptor 1, Chain A, domain 2"/>
    <property type="match status" value="1"/>
</dbReference>
<dbReference type="InterPro" id="IPR036383">
    <property type="entry name" value="TSP1_rpt_sf"/>
</dbReference>
<evidence type="ECO:0000256" key="2">
    <source>
        <dbReference type="ARBA" id="ARBA00007308"/>
    </source>
</evidence>
<evidence type="ECO:0000256" key="1">
    <source>
        <dbReference type="ARBA" id="ARBA00004613"/>
    </source>
</evidence>
<protein>
    <recommendedName>
        <fullName evidence="12">R-spondin Fu-CRD domain-containing protein</fullName>
    </recommendedName>
</protein>
<dbReference type="SMART" id="SM00261">
    <property type="entry name" value="FU"/>
    <property type="match status" value="2"/>
</dbReference>
<dbReference type="Gene3D" id="2.20.100.10">
    <property type="entry name" value="Thrombospondin type-1 (TSP1) repeat"/>
    <property type="match status" value="1"/>
</dbReference>
<evidence type="ECO:0000256" key="10">
    <source>
        <dbReference type="SAM" id="MobiDB-lite"/>
    </source>
</evidence>
<gene>
    <name evidence="13" type="ORF">MATL_G00078600</name>
</gene>
<keyword evidence="4" id="KW-0716">Sensory transduction</keyword>
<name>A0A9D3TFB4_MEGAT</name>
<evidence type="ECO:0000256" key="11">
    <source>
        <dbReference type="SAM" id="SignalP"/>
    </source>
</evidence>
<feature type="compositionally biased region" description="Basic and acidic residues" evidence="10">
    <location>
        <begin position="184"/>
        <end position="206"/>
    </location>
</feature>
<evidence type="ECO:0000259" key="12">
    <source>
        <dbReference type="Pfam" id="PF15913"/>
    </source>
</evidence>
<sequence>MHLRLFVILTLVSNAMMLNPTATKRSATKDAPEDCRSCLVCSRENGCESCPDKLFLFLNREDMRQHGSCLHSCPAGHYGLRGQDMNRCMKCKASDCERCFNKDFCTKCKGGFQLFKGKCLTSCPEGTIPHLTDCIEGCQLSLWGEWSPCERNGLRCGFRWGRQSRSRESRRGPEGASPQCPTQHESRKCRMKKKCPEERRKNERRGERKRGRKQQRLLNNTTATEPPGGT</sequence>
<dbReference type="GO" id="GO:0016055">
    <property type="term" value="P:Wnt signaling pathway"/>
    <property type="evidence" value="ECO:0007669"/>
    <property type="project" value="UniProtKB-KW"/>
</dbReference>
<dbReference type="InterPro" id="IPR006212">
    <property type="entry name" value="Furin_repeat"/>
</dbReference>
<evidence type="ECO:0000256" key="4">
    <source>
        <dbReference type="ARBA" id="ARBA00022606"/>
    </source>
</evidence>
<dbReference type="PROSITE" id="PS50092">
    <property type="entry name" value="TSP1"/>
    <property type="match status" value="1"/>
</dbReference>
<feature type="signal peptide" evidence="11">
    <location>
        <begin position="1"/>
        <end position="17"/>
    </location>
</feature>
<dbReference type="PANTHER" id="PTHR46987">
    <property type="entry name" value="NEUROHYPOPHYSIAL HORMONES, N-TERMINAL DOMAIN CONTAINING PROTEIN"/>
    <property type="match status" value="1"/>
</dbReference>
<evidence type="ECO:0000256" key="7">
    <source>
        <dbReference type="ARBA" id="ARBA00022729"/>
    </source>
</evidence>
<evidence type="ECO:0000256" key="3">
    <source>
        <dbReference type="ARBA" id="ARBA00022525"/>
    </source>
</evidence>
<dbReference type="InterPro" id="IPR043601">
    <property type="entry name" value="Rspo_Fu-CRD_dom"/>
</dbReference>
<organism evidence="13 14">
    <name type="scientific">Megalops atlanticus</name>
    <name type="common">Tarpon</name>
    <name type="synonym">Clupea gigantea</name>
    <dbReference type="NCBI Taxonomy" id="7932"/>
    <lineage>
        <taxon>Eukaryota</taxon>
        <taxon>Metazoa</taxon>
        <taxon>Chordata</taxon>
        <taxon>Craniata</taxon>
        <taxon>Vertebrata</taxon>
        <taxon>Euteleostomi</taxon>
        <taxon>Actinopterygii</taxon>
        <taxon>Neopterygii</taxon>
        <taxon>Teleostei</taxon>
        <taxon>Elopiformes</taxon>
        <taxon>Megalopidae</taxon>
        <taxon>Megalops</taxon>
    </lineage>
</organism>
<comment type="similarity">
    <text evidence="2">Belongs to the R-spondin family.</text>
</comment>
<keyword evidence="9" id="KW-0325">Glycoprotein</keyword>
<reference evidence="13" key="1">
    <citation type="submission" date="2021-01" db="EMBL/GenBank/DDBJ databases">
        <authorList>
            <person name="Zahm M."/>
            <person name="Roques C."/>
            <person name="Cabau C."/>
            <person name="Klopp C."/>
            <person name="Donnadieu C."/>
            <person name="Jouanno E."/>
            <person name="Lampietro C."/>
            <person name="Louis A."/>
            <person name="Herpin A."/>
            <person name="Echchiki A."/>
            <person name="Berthelot C."/>
            <person name="Parey E."/>
            <person name="Roest-Crollius H."/>
            <person name="Braasch I."/>
            <person name="Postlethwait J."/>
            <person name="Bobe J."/>
            <person name="Montfort J."/>
            <person name="Bouchez O."/>
            <person name="Begum T."/>
            <person name="Mejri S."/>
            <person name="Adams A."/>
            <person name="Chen W.-J."/>
            <person name="Guiguen Y."/>
        </authorList>
    </citation>
    <scope>NUCLEOTIDE SEQUENCE</scope>
    <source>
        <strain evidence="13">YG-15Mar2019-1</strain>
        <tissue evidence="13">Brain</tissue>
    </source>
</reference>
<keyword evidence="8" id="KW-1015">Disulfide bond</keyword>
<feature type="domain" description="R-spondin Fu-CRD" evidence="12">
    <location>
        <begin position="35"/>
        <end position="130"/>
    </location>
</feature>
<dbReference type="Pfam" id="PF15913">
    <property type="entry name" value="Furin-like_2"/>
    <property type="match status" value="1"/>
</dbReference>
<dbReference type="SUPFAM" id="SSF57184">
    <property type="entry name" value="Growth factor receptor domain"/>
    <property type="match status" value="1"/>
</dbReference>
<comment type="subcellular location">
    <subcellularLocation>
        <location evidence="1">Secreted</location>
    </subcellularLocation>
</comment>
<evidence type="ECO:0000256" key="8">
    <source>
        <dbReference type="ARBA" id="ARBA00023157"/>
    </source>
</evidence>
<keyword evidence="7 11" id="KW-0732">Signal</keyword>
<feature type="region of interest" description="Disordered" evidence="10">
    <location>
        <begin position="167"/>
        <end position="230"/>
    </location>
</feature>
<comment type="caution">
    <text evidence="13">The sequence shown here is derived from an EMBL/GenBank/DDBJ whole genome shotgun (WGS) entry which is preliminary data.</text>
</comment>
<dbReference type="AlphaFoldDB" id="A0A9D3TFB4"/>
<keyword evidence="6" id="KW-0879">Wnt signaling pathway</keyword>
<proteinExistence type="inferred from homology"/>
<evidence type="ECO:0000313" key="13">
    <source>
        <dbReference type="EMBL" id="KAG7478266.1"/>
    </source>
</evidence>
<dbReference type="InterPro" id="IPR009030">
    <property type="entry name" value="Growth_fac_rcpt_cys_sf"/>
</dbReference>
<dbReference type="InterPro" id="IPR000884">
    <property type="entry name" value="TSP1_rpt"/>
</dbReference>